<keyword evidence="7" id="KW-0472">Membrane</keyword>
<feature type="domain" description="RAP" evidence="8">
    <location>
        <begin position="792"/>
        <end position="848"/>
    </location>
</feature>
<dbReference type="SMART" id="SM00952">
    <property type="entry name" value="RAP"/>
    <property type="match status" value="1"/>
</dbReference>
<dbReference type="EMBL" id="UFQS01000524">
    <property type="protein sequence ID" value="SSX04590.1"/>
    <property type="molecule type" value="Genomic_DNA"/>
</dbReference>
<dbReference type="Pfam" id="PF10568">
    <property type="entry name" value="Tom37"/>
    <property type="match status" value="1"/>
</dbReference>
<reference evidence="9" key="1">
    <citation type="submission" date="2018-04" db="EMBL/GenBank/DDBJ databases">
        <authorList>
            <person name="Go L.Y."/>
            <person name="Mitchell J.A."/>
        </authorList>
    </citation>
    <scope>NUCLEOTIDE SEQUENCE</scope>
    <source>
        <tissue evidence="9">Whole organism</tissue>
    </source>
</reference>
<dbReference type="InterPro" id="IPR019564">
    <property type="entry name" value="Sam37/metaxin_N"/>
</dbReference>
<evidence type="ECO:0000256" key="6">
    <source>
        <dbReference type="ARBA" id="ARBA00023128"/>
    </source>
</evidence>
<dbReference type="GO" id="GO:0007005">
    <property type="term" value="P:mitochondrion organization"/>
    <property type="evidence" value="ECO:0007669"/>
    <property type="project" value="TreeGrafter"/>
</dbReference>
<dbReference type="GO" id="GO:0001401">
    <property type="term" value="C:SAM complex"/>
    <property type="evidence" value="ECO:0007669"/>
    <property type="project" value="InterPro"/>
</dbReference>
<accession>A0A336M7Y5</accession>
<protein>
    <submittedName>
        <fullName evidence="10">CSON011754 protein</fullName>
    </submittedName>
</protein>
<dbReference type="Pfam" id="PF17171">
    <property type="entry name" value="GST_C_6"/>
    <property type="match status" value="1"/>
</dbReference>
<dbReference type="EMBL" id="UFQT01000524">
    <property type="protein sequence ID" value="SSX24953.1"/>
    <property type="molecule type" value="Genomic_DNA"/>
</dbReference>
<dbReference type="InterPro" id="IPR013584">
    <property type="entry name" value="RAP"/>
</dbReference>
<dbReference type="VEuPathDB" id="VectorBase:CSON011754"/>
<dbReference type="InterPro" id="IPR033468">
    <property type="entry name" value="Metaxin_GST"/>
</dbReference>
<evidence type="ECO:0000259" key="8">
    <source>
        <dbReference type="PROSITE" id="PS51286"/>
    </source>
</evidence>
<keyword evidence="4" id="KW-1000">Mitochondrion outer membrane</keyword>
<evidence type="ECO:0000256" key="3">
    <source>
        <dbReference type="ARBA" id="ARBA00022448"/>
    </source>
</evidence>
<evidence type="ECO:0000256" key="5">
    <source>
        <dbReference type="ARBA" id="ARBA00022927"/>
    </source>
</evidence>
<evidence type="ECO:0000256" key="1">
    <source>
        <dbReference type="ARBA" id="ARBA00004294"/>
    </source>
</evidence>
<name>A0A336M7Y5_CULSO</name>
<comment type="similarity">
    <text evidence="2">Belongs to the metaxin family.</text>
</comment>
<evidence type="ECO:0000256" key="4">
    <source>
        <dbReference type="ARBA" id="ARBA00022787"/>
    </source>
</evidence>
<dbReference type="GO" id="GO:0015031">
    <property type="term" value="P:protein transport"/>
    <property type="evidence" value="ECO:0007669"/>
    <property type="project" value="UniProtKB-KW"/>
</dbReference>
<gene>
    <name evidence="10" type="primary">CSON011754</name>
</gene>
<dbReference type="AlphaFoldDB" id="A0A336M7Y5"/>
<reference evidence="10" key="2">
    <citation type="submission" date="2018-07" db="EMBL/GenBank/DDBJ databases">
        <authorList>
            <person name="Quirk P.G."/>
            <person name="Krulwich T.A."/>
        </authorList>
    </citation>
    <scope>NUCLEOTIDE SEQUENCE</scope>
</reference>
<evidence type="ECO:0000313" key="9">
    <source>
        <dbReference type="EMBL" id="SSX04590.1"/>
    </source>
</evidence>
<evidence type="ECO:0000256" key="7">
    <source>
        <dbReference type="ARBA" id="ARBA00023136"/>
    </source>
</evidence>
<organism evidence="10">
    <name type="scientific">Culicoides sonorensis</name>
    <name type="common">Biting midge</name>
    <dbReference type="NCBI Taxonomy" id="179676"/>
    <lineage>
        <taxon>Eukaryota</taxon>
        <taxon>Metazoa</taxon>
        <taxon>Ecdysozoa</taxon>
        <taxon>Arthropoda</taxon>
        <taxon>Hexapoda</taxon>
        <taxon>Insecta</taxon>
        <taxon>Pterygota</taxon>
        <taxon>Neoptera</taxon>
        <taxon>Endopterygota</taxon>
        <taxon>Diptera</taxon>
        <taxon>Nematocera</taxon>
        <taxon>Chironomoidea</taxon>
        <taxon>Ceratopogonidae</taxon>
        <taxon>Ceratopogoninae</taxon>
        <taxon>Culicoides</taxon>
        <taxon>Monoculicoides</taxon>
    </lineage>
</organism>
<evidence type="ECO:0000313" key="10">
    <source>
        <dbReference type="EMBL" id="SSX24953.1"/>
    </source>
</evidence>
<keyword evidence="5" id="KW-0653">Protein transport</keyword>
<dbReference type="InterPro" id="IPR036282">
    <property type="entry name" value="Glutathione-S-Trfase_C_sf"/>
</dbReference>
<keyword evidence="6" id="KW-0496">Mitochondrion</keyword>
<dbReference type="PANTHER" id="PTHR12289">
    <property type="entry name" value="METAXIN RELATED"/>
    <property type="match status" value="1"/>
</dbReference>
<evidence type="ECO:0000256" key="2">
    <source>
        <dbReference type="ARBA" id="ARBA00009170"/>
    </source>
</evidence>
<keyword evidence="3" id="KW-0813">Transport</keyword>
<comment type="subcellular location">
    <subcellularLocation>
        <location evidence="1">Mitochondrion outer membrane</location>
    </subcellularLocation>
</comment>
<dbReference type="InterPro" id="IPR050931">
    <property type="entry name" value="Mito_Protein_Transport_Metaxin"/>
</dbReference>
<dbReference type="SUPFAM" id="SSF47616">
    <property type="entry name" value="GST C-terminal domain-like"/>
    <property type="match status" value="1"/>
</dbReference>
<sequence>MSKGHSSNTQEKHDYILFHPLEAEQMLLPETASYLAVKTYFKMLGLPLKCQSRINAEFMSPGGSKTKLPVLKYGNTLVSEFLPIVEFLEHQGFTLWSQDYDKRERENWKATLEQMDNTFTNAELFVCWMEDAVRETITYPRYGSPYAWPLNHIQSWRKFRQVKKILDVDDWLDFDMAMVGQEIKDKCRSLSELLQDRPYFNGSFPTEFDALMFGHLMSFLKNLYRLKITRTSAWVPYCRYLHKTHIFFDKNFKETENEFAHRILASAGVSNMLKQEDLYSLFTSSNKSIDSILTKNFQECSIDQLMTYMVLVAKYCMDNNIQISDRKFDGIVDCLADRRFELNDEQLIKGLKLLMILPKTPSKHTRNYWDLWLAFEQVCLERCQNWDVDKRLFFTDIFYQLNLGRTTKLTYNVVMRMGRNIPKLSKNHLLQMLFFLNITRQPIEEMINIELNFIKSIDHMTIGEVSVICMGFFKTETRIRNPELLRKLYEKLKANLSSIDNIPLVNIFKVLRYSSKNNEQHLIRELLDAIVPQLSRFSLLSCLHIALLGTDLQQCHESSLKIIVKRFYDEIDNARLKDIERICFVIGLFDFKFSDGLERKLAELILNELKKRVDEIALYPKALSQTMSYIALIDPCYVSKEMLNICLNPEFLKSAYGKNYYNYGREVIFLDSFAEVFYGNNYKGHRLVKRIKNYLTNISIDYIPDPSRRQKLTFSNRLLLEVFESCKDIFKYSRIYHVLPHFQRPDIILAVNTRTKKGIDISVNYPEKTSSLILTSSLLLETIEKPEDIKLVALVIGGWNQMIRGTSSPTGLLKNKILQLNLCGFEVIVIDWQHWPKTKSEQIVYLNQKIFEKI</sequence>
<dbReference type="PROSITE" id="PS51286">
    <property type="entry name" value="RAP"/>
    <property type="match status" value="1"/>
</dbReference>
<dbReference type="PANTHER" id="PTHR12289:SF38">
    <property type="entry name" value="METAXIN-2"/>
    <property type="match status" value="1"/>
</dbReference>
<proteinExistence type="inferred from homology"/>